<evidence type="ECO:0000313" key="1">
    <source>
        <dbReference type="EMBL" id="OZG56932.1"/>
    </source>
</evidence>
<accession>A0A261FCS0</accession>
<protein>
    <submittedName>
        <fullName evidence="1">Uncharacterized protein</fullName>
    </submittedName>
</protein>
<dbReference type="Proteomes" id="UP000216444">
    <property type="component" value="Unassembled WGS sequence"/>
</dbReference>
<dbReference type="AlphaFoldDB" id="A0A261FCS0"/>
<gene>
    <name evidence="1" type="ORF">BTIS_1594</name>
</gene>
<proteinExistence type="predicted"/>
<reference evidence="1 2" key="1">
    <citation type="journal article" date="2017" name="BMC Genomics">
        <title>Comparative genomic and phylogenomic analyses of the Bifidobacteriaceae family.</title>
        <authorList>
            <person name="Lugli G.A."/>
            <person name="Milani C."/>
            <person name="Turroni F."/>
            <person name="Duranti S."/>
            <person name="Mancabelli L."/>
            <person name="Mangifesta M."/>
            <person name="Ferrario C."/>
            <person name="Modesto M."/>
            <person name="Mattarelli P."/>
            <person name="Jiri K."/>
            <person name="van Sinderen D."/>
            <person name="Ventura M."/>
        </authorList>
    </citation>
    <scope>NUCLEOTIDE SEQUENCE [LARGE SCALE GENOMIC DNA]</scope>
    <source>
        <strain evidence="1 2">DSM 100201</strain>
    </source>
</reference>
<comment type="caution">
    <text evidence="1">The sequence shown here is derived from an EMBL/GenBank/DDBJ whole genome shotgun (WGS) entry which is preliminary data.</text>
</comment>
<evidence type="ECO:0000313" key="2">
    <source>
        <dbReference type="Proteomes" id="UP000216444"/>
    </source>
</evidence>
<sequence>MWSDNERKESMSINDNNRYRINLSLLSEQLRASVRSADVTDMGNGLIVTDERTSYLKTYVQPNGIVRPRWEYPAPDRRGRIRGLKPYDVEAVKLLDSPIIPLTPFPLTGDASRQTLLMRLHLDRQARRLAPHQVHTSLRLMQLIVSADERYGVWRAWQRLVQNAVDDGGTDTVLAAPIDRTMQLLVDALASPAGPSLVAALIIDEVERIHPADAGSRRGRDLRHAVEDVEYSEDGQEEQLSELVGDAIDLIETTTVRPDITRLTMMRALLTGVVNRLPDSALAASGTSRAMFGGVIILISWWLGRGLDRLAESALRLELATGPTAGTRAVRNGRPGWLR</sequence>
<keyword evidence="2" id="KW-1185">Reference proteome</keyword>
<organism evidence="1 2">
    <name type="scientific">Bifidobacterium tissieri</name>
    <dbReference type="NCBI Taxonomy" id="1630162"/>
    <lineage>
        <taxon>Bacteria</taxon>
        <taxon>Bacillati</taxon>
        <taxon>Actinomycetota</taxon>
        <taxon>Actinomycetes</taxon>
        <taxon>Bifidobacteriales</taxon>
        <taxon>Bifidobacteriaceae</taxon>
        <taxon>Bifidobacterium</taxon>
    </lineage>
</organism>
<dbReference type="EMBL" id="MWWV01000012">
    <property type="protein sequence ID" value="OZG56932.1"/>
    <property type="molecule type" value="Genomic_DNA"/>
</dbReference>
<name>A0A261FCS0_9BIFI</name>